<gene>
    <name evidence="1" type="ORF">ETQ85_12045</name>
</gene>
<dbReference type="Proteomes" id="UP000389128">
    <property type="component" value="Unassembled WGS sequence"/>
</dbReference>
<dbReference type="PANTHER" id="PTHR37953">
    <property type="entry name" value="UPF0127 PROTEIN MJ1496"/>
    <property type="match status" value="1"/>
</dbReference>
<accession>A0A6C2CRE7</accession>
<dbReference type="EMBL" id="SDKK01000010">
    <property type="protein sequence ID" value="TYC56578.1"/>
    <property type="molecule type" value="Genomic_DNA"/>
</dbReference>
<dbReference type="InterPro" id="IPR038695">
    <property type="entry name" value="Saro_0823-like_sf"/>
</dbReference>
<comment type="caution">
    <text evidence="1">The sequence shown here is derived from an EMBL/GenBank/DDBJ whole genome shotgun (WGS) entry which is preliminary data.</text>
</comment>
<protein>
    <submittedName>
        <fullName evidence="1">DUF192 domain-containing protein</fullName>
    </submittedName>
</protein>
<proteinExistence type="predicted"/>
<reference evidence="1 2" key="1">
    <citation type="submission" date="2019-01" db="EMBL/GenBank/DDBJ databases">
        <title>Zoogloea oleivorans genome sequencing and assembly.</title>
        <authorList>
            <person name="Tancsics A."/>
            <person name="Farkas M."/>
            <person name="Kriszt B."/>
            <person name="Maroti G."/>
            <person name="Horvath B."/>
        </authorList>
    </citation>
    <scope>NUCLEOTIDE SEQUENCE [LARGE SCALE GENOMIC DNA]</scope>
    <source>
        <strain evidence="1 2">Buc</strain>
    </source>
</reference>
<sequence length="155" mass="17190">MALTFSSPFLRVVCAGVLAVAAVPVLADSPMPLTELSIGMYRIEAEVAATQENRMVGLMQRRSMPANHGMLFVFTEQQRHCMWMRNTLLPLSVAFLDEQGRILNVEDMQPQTEDNHCAAKPARFALEMNLGWFKQKGLAAGTKINGVERLAAQAR</sequence>
<dbReference type="Gene3D" id="2.60.120.1140">
    <property type="entry name" value="Protein of unknown function DUF192"/>
    <property type="match status" value="1"/>
</dbReference>
<dbReference type="AlphaFoldDB" id="A0A6C2CRE7"/>
<dbReference type="RefSeq" id="WP_148579316.1">
    <property type="nucleotide sequence ID" value="NZ_JAVEUW010000026.1"/>
</dbReference>
<dbReference type="OrthoDB" id="5526466at2"/>
<evidence type="ECO:0000313" key="1">
    <source>
        <dbReference type="EMBL" id="TYC56578.1"/>
    </source>
</evidence>
<evidence type="ECO:0000313" key="2">
    <source>
        <dbReference type="Proteomes" id="UP000389128"/>
    </source>
</evidence>
<dbReference type="Pfam" id="PF02643">
    <property type="entry name" value="DUF192"/>
    <property type="match status" value="1"/>
</dbReference>
<dbReference type="InterPro" id="IPR003795">
    <property type="entry name" value="DUF192"/>
</dbReference>
<dbReference type="PANTHER" id="PTHR37953:SF1">
    <property type="entry name" value="UPF0127 PROTEIN MJ1496"/>
    <property type="match status" value="1"/>
</dbReference>
<organism evidence="1 2">
    <name type="scientific">Zoogloea oleivorans</name>
    <dbReference type="NCBI Taxonomy" id="1552750"/>
    <lineage>
        <taxon>Bacteria</taxon>
        <taxon>Pseudomonadati</taxon>
        <taxon>Pseudomonadota</taxon>
        <taxon>Betaproteobacteria</taxon>
        <taxon>Rhodocyclales</taxon>
        <taxon>Zoogloeaceae</taxon>
        <taxon>Zoogloea</taxon>
    </lineage>
</organism>
<name>A0A6C2CRE7_9RHOO</name>
<keyword evidence="2" id="KW-1185">Reference proteome</keyword>